<organism evidence="2 3">
    <name type="scientific">Rhizoctonia solani</name>
    <dbReference type="NCBI Taxonomy" id="456999"/>
    <lineage>
        <taxon>Eukaryota</taxon>
        <taxon>Fungi</taxon>
        <taxon>Dikarya</taxon>
        <taxon>Basidiomycota</taxon>
        <taxon>Agaricomycotina</taxon>
        <taxon>Agaricomycetes</taxon>
        <taxon>Cantharellales</taxon>
        <taxon>Ceratobasidiaceae</taxon>
        <taxon>Rhizoctonia</taxon>
    </lineage>
</organism>
<feature type="region of interest" description="Disordered" evidence="1">
    <location>
        <begin position="198"/>
        <end position="221"/>
    </location>
</feature>
<gene>
    <name evidence="2" type="ORF">RDB_LOCUS115532</name>
</gene>
<evidence type="ECO:0000313" key="2">
    <source>
        <dbReference type="EMBL" id="CAE7179908.1"/>
    </source>
</evidence>
<comment type="caution">
    <text evidence="2">The sequence shown here is derived from an EMBL/GenBank/DDBJ whole genome shotgun (WGS) entry which is preliminary data.</text>
</comment>
<accession>A0A8H3HZA6</accession>
<dbReference type="AlphaFoldDB" id="A0A8H3HZA6"/>
<feature type="region of interest" description="Disordered" evidence="1">
    <location>
        <begin position="107"/>
        <end position="126"/>
    </location>
</feature>
<dbReference type="EMBL" id="CAJNJQ010002569">
    <property type="protein sequence ID" value="CAE7179908.1"/>
    <property type="molecule type" value="Genomic_DNA"/>
</dbReference>
<sequence length="221" mass="24141">MTCYSDYVPSRPYTPIDSDNHISCWLGKLPVDNNFESAYLVGPSDDLPPSGYSTHEFETHLHPSEDLRYEYSQPSYQVNNPSPYPQHSYASPNPQFLPFNSAPVSSIRPVPTRPSQISSPWLASQPQPASAPVARWTSQGSSPTDQQLLEEYHMELEALAQAKRNLFNSMNNLFGTSCHPSTMAALARLASSLGLNVPPSGSASAPGQAYSYDAPYARGSA</sequence>
<protein>
    <submittedName>
        <fullName evidence="2">Uncharacterized protein</fullName>
    </submittedName>
</protein>
<dbReference type="Proteomes" id="UP000663827">
    <property type="component" value="Unassembled WGS sequence"/>
</dbReference>
<reference evidence="2" key="1">
    <citation type="submission" date="2021-01" db="EMBL/GenBank/DDBJ databases">
        <authorList>
            <person name="Kaushik A."/>
        </authorList>
    </citation>
    <scope>NUCLEOTIDE SEQUENCE</scope>
    <source>
        <strain evidence="2">AG5</strain>
    </source>
</reference>
<evidence type="ECO:0000256" key="1">
    <source>
        <dbReference type="SAM" id="MobiDB-lite"/>
    </source>
</evidence>
<proteinExistence type="predicted"/>
<evidence type="ECO:0000313" key="3">
    <source>
        <dbReference type="Proteomes" id="UP000663827"/>
    </source>
</evidence>
<name>A0A8H3HZA6_9AGAM</name>